<sequence length="540" mass="60408">MKLRVNSIIYTLIIAVFFTLLQNLALWVHLKDLFAITPAASTGFVISIPIVVLAIMNAIFTLLVWPYVHRVIIALVIILSTFATYAMYNYGAYFNYGMIVNVFETNLGEAGSYFSVTLLFWVITLTVLPIFLLNRFRVVFQSSALKEVAVKVASILVSLIVIVFIAMIYYKDYASLVRNHNEIKALINPTNYLTSGFRYSKYQLVEADMPFTEIGNDAADEHNKNDKKNVLVLVVGEASRSMNYSLNGYGRQTNPQLAQQDVISFKNVSSCGTATAVSLPCMFSDMTKATYNATTARHQEGLLDVLQHSGINVLWKDNDGGCKGACDRVKHIEMSAEIDPSLCHSGSCYDGILLEQLKEYIGSLEQDSVIVLHLIGSHGPTYNDRYPDEFKVFKPTCNTSEIQGCSKEELLNTYDNSILYTDHILNSVITILKNDESSHNTAMFYLADHGESLGENGVYLHGLPYNLAPKEQTTVPMIMWLSPQFQQDQHIDSECLSKEAEAGGYSQDNLFHSVLGMMDVKTAEYKPELDIFLTCEQSVK</sequence>
<proteinExistence type="predicted"/>
<feature type="transmembrane region" description="Helical" evidence="8">
    <location>
        <begin position="7"/>
        <end position="30"/>
    </location>
</feature>
<evidence type="ECO:0000313" key="12">
    <source>
        <dbReference type="Proteomes" id="UP000240987"/>
    </source>
</evidence>
<dbReference type="InterPro" id="IPR012549">
    <property type="entry name" value="EptA-like_N"/>
</dbReference>
<dbReference type="GO" id="GO:0009244">
    <property type="term" value="P:lipopolysaccharide core region biosynthetic process"/>
    <property type="evidence" value="ECO:0007669"/>
    <property type="project" value="TreeGrafter"/>
</dbReference>
<dbReference type="Proteomes" id="UP000240987">
    <property type="component" value="Unassembled WGS sequence"/>
</dbReference>
<comment type="caution">
    <text evidence="11">The sequence shown here is derived from an EMBL/GenBank/DDBJ whole genome shotgun (WGS) entry which is preliminary data.</text>
</comment>
<accession>A0A2T3JN93</accession>
<feature type="domain" description="Phosphoethanolamine transferase N-terminal" evidence="10">
    <location>
        <begin position="53"/>
        <end position="203"/>
    </location>
</feature>
<dbReference type="GO" id="GO:0005886">
    <property type="term" value="C:plasma membrane"/>
    <property type="evidence" value="ECO:0007669"/>
    <property type="project" value="UniProtKB-SubCell"/>
</dbReference>
<evidence type="ECO:0000256" key="1">
    <source>
        <dbReference type="ARBA" id="ARBA00004429"/>
    </source>
</evidence>
<reference evidence="11 12" key="1">
    <citation type="submission" date="2018-01" db="EMBL/GenBank/DDBJ databases">
        <title>Whole genome sequencing of Histamine producing bacteria.</title>
        <authorList>
            <person name="Butler K."/>
        </authorList>
    </citation>
    <scope>NUCLEOTIDE SEQUENCE [LARGE SCALE GENOMIC DNA]</scope>
    <source>
        <strain evidence="11 12">JCM 12947</strain>
    </source>
</reference>
<dbReference type="SUPFAM" id="SSF53649">
    <property type="entry name" value="Alkaline phosphatase-like"/>
    <property type="match status" value="1"/>
</dbReference>
<evidence type="ECO:0000256" key="8">
    <source>
        <dbReference type="SAM" id="Phobius"/>
    </source>
</evidence>
<evidence type="ECO:0000256" key="4">
    <source>
        <dbReference type="ARBA" id="ARBA00022679"/>
    </source>
</evidence>
<evidence type="ECO:0000256" key="3">
    <source>
        <dbReference type="ARBA" id="ARBA00022519"/>
    </source>
</evidence>
<feature type="transmembrane region" description="Helical" evidence="8">
    <location>
        <begin position="42"/>
        <end position="65"/>
    </location>
</feature>
<feature type="transmembrane region" description="Helical" evidence="8">
    <location>
        <begin position="113"/>
        <end position="136"/>
    </location>
</feature>
<evidence type="ECO:0000256" key="2">
    <source>
        <dbReference type="ARBA" id="ARBA00022475"/>
    </source>
</evidence>
<dbReference type="Pfam" id="PF00884">
    <property type="entry name" value="Sulfatase"/>
    <property type="match status" value="1"/>
</dbReference>
<dbReference type="PANTHER" id="PTHR30443">
    <property type="entry name" value="INNER MEMBRANE PROTEIN"/>
    <property type="match status" value="1"/>
</dbReference>
<dbReference type="CDD" id="cd16017">
    <property type="entry name" value="LptA"/>
    <property type="match status" value="1"/>
</dbReference>
<evidence type="ECO:0000256" key="6">
    <source>
        <dbReference type="ARBA" id="ARBA00022989"/>
    </source>
</evidence>
<evidence type="ECO:0000313" key="11">
    <source>
        <dbReference type="EMBL" id="PSU50515.1"/>
    </source>
</evidence>
<keyword evidence="2" id="KW-1003">Cell membrane</keyword>
<dbReference type="InterPro" id="IPR017850">
    <property type="entry name" value="Alkaline_phosphatase_core_sf"/>
</dbReference>
<dbReference type="EMBL" id="PYMJ01000003">
    <property type="protein sequence ID" value="PSU50515.1"/>
    <property type="molecule type" value="Genomic_DNA"/>
</dbReference>
<dbReference type="PANTHER" id="PTHR30443:SF0">
    <property type="entry name" value="PHOSPHOETHANOLAMINE TRANSFERASE EPTA"/>
    <property type="match status" value="1"/>
</dbReference>
<evidence type="ECO:0000259" key="10">
    <source>
        <dbReference type="Pfam" id="PF08019"/>
    </source>
</evidence>
<name>A0A2T3JN93_9GAMM</name>
<dbReference type="Gene3D" id="3.40.720.10">
    <property type="entry name" value="Alkaline Phosphatase, subunit A"/>
    <property type="match status" value="1"/>
</dbReference>
<dbReference type="InterPro" id="IPR058130">
    <property type="entry name" value="PEA_transf_C"/>
</dbReference>
<comment type="subcellular location">
    <subcellularLocation>
        <location evidence="1">Cell inner membrane</location>
        <topology evidence="1">Multi-pass membrane protein</topology>
    </subcellularLocation>
</comment>
<dbReference type="InterPro" id="IPR040423">
    <property type="entry name" value="PEA_transferase"/>
</dbReference>
<protein>
    <submittedName>
        <fullName evidence="11">Phosphoethanolamine transferase EptA</fullName>
    </submittedName>
</protein>
<feature type="transmembrane region" description="Helical" evidence="8">
    <location>
        <begin position="72"/>
        <end position="93"/>
    </location>
</feature>
<dbReference type="InterPro" id="IPR000917">
    <property type="entry name" value="Sulfatase_N"/>
</dbReference>
<organism evidence="11 12">
    <name type="scientific">Photobacterium frigidiphilum</name>
    <dbReference type="NCBI Taxonomy" id="264736"/>
    <lineage>
        <taxon>Bacteria</taxon>
        <taxon>Pseudomonadati</taxon>
        <taxon>Pseudomonadota</taxon>
        <taxon>Gammaproteobacteria</taxon>
        <taxon>Vibrionales</taxon>
        <taxon>Vibrionaceae</taxon>
        <taxon>Photobacterium</taxon>
    </lineage>
</organism>
<dbReference type="RefSeq" id="WP_107241549.1">
    <property type="nucleotide sequence ID" value="NZ_PYMJ01000003.1"/>
</dbReference>
<dbReference type="OrthoDB" id="9786870at2"/>
<keyword evidence="3" id="KW-0997">Cell inner membrane</keyword>
<keyword evidence="12" id="KW-1185">Reference proteome</keyword>
<evidence type="ECO:0000259" key="9">
    <source>
        <dbReference type="Pfam" id="PF00884"/>
    </source>
</evidence>
<keyword evidence="7 8" id="KW-0472">Membrane</keyword>
<feature type="transmembrane region" description="Helical" evidence="8">
    <location>
        <begin position="148"/>
        <end position="170"/>
    </location>
</feature>
<evidence type="ECO:0000256" key="7">
    <source>
        <dbReference type="ARBA" id="ARBA00023136"/>
    </source>
</evidence>
<dbReference type="AlphaFoldDB" id="A0A2T3JN93"/>
<keyword evidence="5 8" id="KW-0812">Transmembrane</keyword>
<feature type="domain" description="Sulfatase N-terminal" evidence="9">
    <location>
        <begin position="231"/>
        <end position="520"/>
    </location>
</feature>
<dbReference type="GO" id="GO:0016776">
    <property type="term" value="F:phosphotransferase activity, phosphate group as acceptor"/>
    <property type="evidence" value="ECO:0007669"/>
    <property type="project" value="TreeGrafter"/>
</dbReference>
<dbReference type="NCBIfam" id="NF008619">
    <property type="entry name" value="PRK11598.1"/>
    <property type="match status" value="1"/>
</dbReference>
<keyword evidence="6 8" id="KW-1133">Transmembrane helix</keyword>
<gene>
    <name evidence="11" type="ORF">C9J12_04120</name>
</gene>
<dbReference type="NCBIfam" id="NF028537">
    <property type="entry name" value="P_eth_NH2_trans"/>
    <property type="match status" value="1"/>
</dbReference>
<dbReference type="Pfam" id="PF08019">
    <property type="entry name" value="EptA_B_N"/>
    <property type="match status" value="1"/>
</dbReference>
<keyword evidence="4 11" id="KW-0808">Transferase</keyword>
<evidence type="ECO:0000256" key="5">
    <source>
        <dbReference type="ARBA" id="ARBA00022692"/>
    </source>
</evidence>